<dbReference type="InterPro" id="IPR036365">
    <property type="entry name" value="PGBD-like_sf"/>
</dbReference>
<keyword evidence="1" id="KW-0813">Transport</keyword>
<proteinExistence type="predicted"/>
<feature type="domain" description="Peptidoglycan binding-like" evidence="2">
    <location>
        <begin position="28"/>
        <end position="70"/>
    </location>
</feature>
<dbReference type="Gene3D" id="2.40.420.20">
    <property type="match status" value="1"/>
</dbReference>
<sequence length="256" mass="27630">MRVNDEPVTALRGVLPAWRDFEPGMSDGRDIQQLEESLASLDYFWSTPDEHFDWNTATAIASWQRDLGMPWRTTLERGRIAFLSGDARVHQRLVSMGEPAAEASLEITGTDLHVTAELDAKEQQLLRVGENVDVKLPNGKSQAGIVETVGTAVEREDSSGKKTTKIPVQLGLKDSAQAADFANVTVRVSVNRTVAEQVLSVPIKALLAQPGGSFAVDVLQGDTVQRVPVEVGKFADGRVEITAGELAEGDVVAVAE</sequence>
<dbReference type="InterPro" id="IPR051909">
    <property type="entry name" value="MFP_Cation_Efflux"/>
</dbReference>
<evidence type="ECO:0000256" key="1">
    <source>
        <dbReference type="ARBA" id="ARBA00022448"/>
    </source>
</evidence>
<accession>A0ABT2HV42</accession>
<protein>
    <recommendedName>
        <fullName evidence="2">Peptidoglycan binding-like domain-containing protein</fullName>
    </recommendedName>
</protein>
<keyword evidence="4" id="KW-1185">Reference proteome</keyword>
<dbReference type="RefSeq" id="WP_260103799.1">
    <property type="nucleotide sequence ID" value="NZ_JALXSQ010000005.1"/>
</dbReference>
<name>A0ABT2HV42_9MICO</name>
<dbReference type="PANTHER" id="PTHR30097">
    <property type="entry name" value="CATION EFFLUX SYSTEM PROTEIN CUSB"/>
    <property type="match status" value="1"/>
</dbReference>
<dbReference type="Pfam" id="PF01471">
    <property type="entry name" value="PG_binding_1"/>
    <property type="match status" value="1"/>
</dbReference>
<dbReference type="InterPro" id="IPR002477">
    <property type="entry name" value="Peptidoglycan-bd-like"/>
</dbReference>
<dbReference type="EMBL" id="JALXSQ010000005">
    <property type="protein sequence ID" value="MCT2042176.1"/>
    <property type="molecule type" value="Genomic_DNA"/>
</dbReference>
<evidence type="ECO:0000259" key="2">
    <source>
        <dbReference type="Pfam" id="PF01471"/>
    </source>
</evidence>
<reference evidence="3 4" key="1">
    <citation type="submission" date="2022-04" db="EMBL/GenBank/DDBJ databases">
        <title>Human microbiome associated bacterial genomes.</title>
        <authorList>
            <person name="Sandstrom S."/>
            <person name="Salamzade R."/>
            <person name="Kalan L.R."/>
        </authorList>
    </citation>
    <scope>NUCLEOTIDE SEQUENCE [LARGE SCALE GENOMIC DNA]</scope>
    <source>
        <strain evidence="4">p3-SID1799</strain>
    </source>
</reference>
<gene>
    <name evidence="3" type="ORF">M3D15_02295</name>
</gene>
<evidence type="ECO:0000313" key="3">
    <source>
        <dbReference type="EMBL" id="MCT2042176.1"/>
    </source>
</evidence>
<evidence type="ECO:0000313" key="4">
    <source>
        <dbReference type="Proteomes" id="UP001525379"/>
    </source>
</evidence>
<dbReference type="Proteomes" id="UP001525379">
    <property type="component" value="Unassembled WGS sequence"/>
</dbReference>
<dbReference type="SUPFAM" id="SSF47090">
    <property type="entry name" value="PGBD-like"/>
    <property type="match status" value="1"/>
</dbReference>
<organism evidence="3 4">
    <name type="scientific">Pseudoclavibacter albus</name>
    <dbReference type="NCBI Taxonomy" id="272241"/>
    <lineage>
        <taxon>Bacteria</taxon>
        <taxon>Bacillati</taxon>
        <taxon>Actinomycetota</taxon>
        <taxon>Actinomycetes</taxon>
        <taxon>Micrococcales</taxon>
        <taxon>Microbacteriaceae</taxon>
        <taxon>Pseudoclavibacter</taxon>
    </lineage>
</organism>
<dbReference type="PANTHER" id="PTHR30097:SF4">
    <property type="entry name" value="SLR6042 PROTEIN"/>
    <property type="match status" value="1"/>
</dbReference>
<comment type="caution">
    <text evidence="3">The sequence shown here is derived from an EMBL/GenBank/DDBJ whole genome shotgun (WGS) entry which is preliminary data.</text>
</comment>